<feature type="compositionally biased region" description="Polar residues" evidence="1">
    <location>
        <begin position="316"/>
        <end position="332"/>
    </location>
</feature>
<proteinExistence type="predicted"/>
<dbReference type="Proteomes" id="UP000008810">
    <property type="component" value="Chromosome 2"/>
</dbReference>
<feature type="compositionally biased region" description="Polar residues" evidence="1">
    <location>
        <begin position="148"/>
        <end position="161"/>
    </location>
</feature>
<dbReference type="InParanoid" id="A0A0Q3R0E9"/>
<dbReference type="EMBL" id="CM000881">
    <property type="protein sequence ID" value="KQK06890.2"/>
    <property type="molecule type" value="Genomic_DNA"/>
</dbReference>
<reference evidence="2" key="2">
    <citation type="submission" date="2017-06" db="EMBL/GenBank/DDBJ databases">
        <title>WGS assembly of Brachypodium distachyon.</title>
        <authorList>
            <consortium name="The International Brachypodium Initiative"/>
            <person name="Lucas S."/>
            <person name="Harmon-Smith M."/>
            <person name="Lail K."/>
            <person name="Tice H."/>
            <person name="Grimwood J."/>
            <person name="Bruce D."/>
            <person name="Barry K."/>
            <person name="Shu S."/>
            <person name="Lindquist E."/>
            <person name="Wang M."/>
            <person name="Pitluck S."/>
            <person name="Vogel J.P."/>
            <person name="Garvin D.F."/>
            <person name="Mockler T.C."/>
            <person name="Schmutz J."/>
            <person name="Rokhsar D."/>
            <person name="Bevan M.W."/>
        </authorList>
    </citation>
    <scope>NUCLEOTIDE SEQUENCE</scope>
    <source>
        <strain evidence="2">Bd21</strain>
    </source>
</reference>
<gene>
    <name evidence="2" type="ORF">BRADI_2g31280v3</name>
</gene>
<keyword evidence="4" id="KW-1185">Reference proteome</keyword>
<organism evidence="2">
    <name type="scientific">Brachypodium distachyon</name>
    <name type="common">Purple false brome</name>
    <name type="synonym">Trachynia distachya</name>
    <dbReference type="NCBI Taxonomy" id="15368"/>
    <lineage>
        <taxon>Eukaryota</taxon>
        <taxon>Viridiplantae</taxon>
        <taxon>Streptophyta</taxon>
        <taxon>Embryophyta</taxon>
        <taxon>Tracheophyta</taxon>
        <taxon>Spermatophyta</taxon>
        <taxon>Magnoliopsida</taxon>
        <taxon>Liliopsida</taxon>
        <taxon>Poales</taxon>
        <taxon>Poaceae</taxon>
        <taxon>BOP clade</taxon>
        <taxon>Pooideae</taxon>
        <taxon>Stipodae</taxon>
        <taxon>Brachypodieae</taxon>
        <taxon>Brachypodium</taxon>
    </lineage>
</organism>
<feature type="region of interest" description="Disordered" evidence="1">
    <location>
        <begin position="122"/>
        <end position="396"/>
    </location>
</feature>
<dbReference type="ExpressionAtlas" id="A0A0Q3R0E9">
    <property type="expression patterns" value="baseline"/>
</dbReference>
<dbReference type="GO" id="GO:0055028">
    <property type="term" value="C:cortical microtubule"/>
    <property type="evidence" value="ECO:0000318"/>
    <property type="project" value="GO_Central"/>
</dbReference>
<dbReference type="PANTHER" id="PTHR31949:SF21">
    <property type="entry name" value="OS05G0316300 PROTEIN"/>
    <property type="match status" value="1"/>
</dbReference>
<evidence type="ECO:0000256" key="1">
    <source>
        <dbReference type="SAM" id="MobiDB-lite"/>
    </source>
</evidence>
<feature type="compositionally biased region" description="Low complexity" evidence="1">
    <location>
        <begin position="293"/>
        <end position="310"/>
    </location>
</feature>
<evidence type="ECO:0000313" key="3">
    <source>
        <dbReference type="EnsemblPlants" id="KQK06890"/>
    </source>
</evidence>
<feature type="compositionally biased region" description="Polar residues" evidence="1">
    <location>
        <begin position="227"/>
        <end position="239"/>
    </location>
</feature>
<feature type="compositionally biased region" description="Polar residues" evidence="1">
    <location>
        <begin position="199"/>
        <end position="213"/>
    </location>
</feature>
<dbReference type="OrthoDB" id="685089at2759"/>
<evidence type="ECO:0000313" key="2">
    <source>
        <dbReference type="EMBL" id="KQK06890.2"/>
    </source>
</evidence>
<reference evidence="2 3" key="1">
    <citation type="journal article" date="2010" name="Nature">
        <title>Genome sequencing and analysis of the model grass Brachypodium distachyon.</title>
        <authorList>
            <consortium name="International Brachypodium Initiative"/>
        </authorList>
    </citation>
    <scope>NUCLEOTIDE SEQUENCE [LARGE SCALE GENOMIC DNA]</scope>
    <source>
        <strain evidence="2 3">Bd21</strain>
    </source>
</reference>
<feature type="compositionally biased region" description="Low complexity" evidence="1">
    <location>
        <begin position="179"/>
        <end position="198"/>
    </location>
</feature>
<reference evidence="3" key="3">
    <citation type="submission" date="2018-08" db="UniProtKB">
        <authorList>
            <consortium name="EnsemblPlants"/>
        </authorList>
    </citation>
    <scope>IDENTIFICATION</scope>
    <source>
        <strain evidence="3">cv. Bd21</strain>
    </source>
</reference>
<evidence type="ECO:0000313" key="4">
    <source>
        <dbReference type="Proteomes" id="UP000008810"/>
    </source>
</evidence>
<name>A0A0Q3R0E9_BRADI</name>
<dbReference type="PANTHER" id="PTHR31949">
    <property type="entry name" value="GASTRIC MUCIN-LIKE PROTEIN"/>
    <property type="match status" value="1"/>
</dbReference>
<feature type="compositionally biased region" description="Polar residues" evidence="1">
    <location>
        <begin position="128"/>
        <end position="139"/>
    </location>
</feature>
<dbReference type="Gramene" id="KQK06890">
    <property type="protein sequence ID" value="KQK06890"/>
    <property type="gene ID" value="BRADI_2g31280v3"/>
</dbReference>
<protein>
    <submittedName>
        <fullName evidence="2 3">Uncharacterized protein</fullName>
    </submittedName>
</protein>
<feature type="compositionally biased region" description="Low complexity" evidence="1">
    <location>
        <begin position="360"/>
        <end position="378"/>
    </location>
</feature>
<dbReference type="AlphaFoldDB" id="A0A0Q3R0E9"/>
<feature type="region of interest" description="Disordered" evidence="1">
    <location>
        <begin position="1"/>
        <end position="20"/>
    </location>
</feature>
<dbReference type="GO" id="GO:0043622">
    <property type="term" value="P:cortical microtubule organization"/>
    <property type="evidence" value="ECO:0000318"/>
    <property type="project" value="GO_Central"/>
</dbReference>
<feature type="compositionally biased region" description="Low complexity" evidence="1">
    <location>
        <begin position="260"/>
        <end position="286"/>
    </location>
</feature>
<accession>A0A0Q3R0E9</accession>
<feature type="compositionally biased region" description="Polar residues" evidence="1">
    <location>
        <begin position="246"/>
        <end position="256"/>
    </location>
</feature>
<dbReference type="EnsemblPlants" id="KQK06890">
    <property type="protein sequence ID" value="KQK06890"/>
    <property type="gene ID" value="BRADI_2g31280v3"/>
</dbReference>
<sequence>MSSSNRLPCDPHPKKTKKPWASAAAARLLLLRGGRAAAKDESIEFFSALRLRECNPDPPISGQTGRGAADRKGKARRSAGDSGELLVSAEIGKHDYDWLLTPPATRVSSPATSGAAAAALNRLARPTSASHAKSNSPLSLTARRENRNPTASRLARSSSAPDTPALASYGRPSHVRTLSSAASSSSSINAASIASGSSTRTLPAGSTATSPRTPATKDSKARRRPSKVNQLGWTSNSSRPRAPTTGAESTRVTSSETEQRPALAAMARRANAVARSRFATTRSTSTGQTAHNASRPSSSVKPRPVPVAAAERWRRQSPSTPDGTQTHQSASGSRGLVAKRSPRNGGKASVVDKDKPAPQRSTAGVAASAGAMRSGASRKPPANNSDAKPRRRADAFPSTRYDAMLLREDPKNLTWLNGGCGDDDDVDDGSYRAGLVEGSLEPFHVPAGDYDKSLKGGKYASTRRDPSPWRVLIAAVGVGVYF</sequence>
<feature type="region of interest" description="Disordered" evidence="1">
    <location>
        <begin position="54"/>
        <end position="86"/>
    </location>
</feature>